<evidence type="ECO:0000256" key="2">
    <source>
        <dbReference type="ARBA" id="ARBA00010790"/>
    </source>
</evidence>
<keyword evidence="3" id="KW-0285">Flavoprotein</keyword>
<name>A0A8S0YWH8_ARCPL</name>
<dbReference type="CDD" id="cd06547">
    <property type="entry name" value="GH85_ENGase"/>
    <property type="match status" value="1"/>
</dbReference>
<dbReference type="InterPro" id="IPR005201">
    <property type="entry name" value="TIM_ENGase"/>
</dbReference>
<dbReference type="Gene3D" id="3.30.560.10">
    <property type="entry name" value="Glucose Oxidase, domain 3"/>
    <property type="match status" value="1"/>
</dbReference>
<dbReference type="PANTHER" id="PTHR11552">
    <property type="entry name" value="GLUCOSE-METHANOL-CHOLINE GMC OXIDOREDUCTASE"/>
    <property type="match status" value="1"/>
</dbReference>
<dbReference type="GO" id="GO:0033925">
    <property type="term" value="F:mannosyl-glycoprotein endo-beta-N-acetylglucosaminidase activity"/>
    <property type="evidence" value="ECO:0007669"/>
    <property type="project" value="InterPro"/>
</dbReference>
<evidence type="ECO:0000313" key="8">
    <source>
        <dbReference type="Proteomes" id="UP000494256"/>
    </source>
</evidence>
<reference evidence="7 8" key="1">
    <citation type="submission" date="2020-04" db="EMBL/GenBank/DDBJ databases">
        <authorList>
            <person name="Wallbank WR R."/>
            <person name="Pardo Diaz C."/>
            <person name="Kozak K."/>
            <person name="Martin S."/>
            <person name="Jiggins C."/>
            <person name="Moest M."/>
            <person name="Warren A I."/>
            <person name="Byers J.R.P. K."/>
            <person name="Montejo-Kovacevich G."/>
            <person name="Yen C E."/>
        </authorList>
    </citation>
    <scope>NUCLEOTIDE SEQUENCE [LARGE SCALE GENOMIC DNA]</scope>
</reference>
<dbReference type="GO" id="GO:0005737">
    <property type="term" value="C:cytoplasm"/>
    <property type="evidence" value="ECO:0007669"/>
    <property type="project" value="InterPro"/>
</dbReference>
<evidence type="ECO:0000256" key="3">
    <source>
        <dbReference type="ARBA" id="ARBA00022630"/>
    </source>
</evidence>
<dbReference type="Pfam" id="PF03644">
    <property type="entry name" value="Glyco_hydro_85"/>
    <property type="match status" value="1"/>
</dbReference>
<dbReference type="Proteomes" id="UP000494256">
    <property type="component" value="Unassembled WGS sequence"/>
</dbReference>
<dbReference type="SUPFAM" id="SSF54373">
    <property type="entry name" value="FAD-linked reductases, C-terminal domain"/>
    <property type="match status" value="1"/>
</dbReference>
<feature type="domain" description="Glucose-methanol-choline oxidoreductase N-terminal" evidence="6">
    <location>
        <begin position="1138"/>
        <end position="1152"/>
    </location>
</feature>
<comment type="similarity">
    <text evidence="2">Belongs to the GMC oxidoreductase family.</text>
</comment>
<gene>
    <name evidence="7" type="ORF">APLA_LOCUS1452</name>
</gene>
<comment type="caution">
    <text evidence="7">The sequence shown here is derived from an EMBL/GenBank/DDBJ whole genome shotgun (WGS) entry which is preliminary data.</text>
</comment>
<dbReference type="InterPro" id="IPR036188">
    <property type="entry name" value="FAD/NAD-bd_sf"/>
</dbReference>
<dbReference type="PANTHER" id="PTHR11552:SF147">
    <property type="entry name" value="CHOLINE DEHYDROGENASE, MITOCHONDRIAL"/>
    <property type="match status" value="1"/>
</dbReference>
<dbReference type="PROSITE" id="PS00624">
    <property type="entry name" value="GMC_OXRED_2"/>
    <property type="match status" value="1"/>
</dbReference>
<evidence type="ECO:0000313" key="7">
    <source>
        <dbReference type="EMBL" id="CAB3223520.1"/>
    </source>
</evidence>
<evidence type="ECO:0000259" key="6">
    <source>
        <dbReference type="PROSITE" id="PS00624"/>
    </source>
</evidence>
<feature type="compositionally biased region" description="Polar residues" evidence="5">
    <location>
        <begin position="565"/>
        <end position="577"/>
    </location>
</feature>
<dbReference type="InterPro" id="IPR012132">
    <property type="entry name" value="GMC_OxRdtase"/>
</dbReference>
<dbReference type="Gene3D" id="2.60.120.260">
    <property type="entry name" value="Galactose-binding domain-like"/>
    <property type="match status" value="2"/>
</dbReference>
<keyword evidence="4" id="KW-0274">FAD</keyword>
<dbReference type="Pfam" id="PF05199">
    <property type="entry name" value="GMC_oxred_C"/>
    <property type="match status" value="1"/>
</dbReference>
<feature type="region of interest" description="Disordered" evidence="5">
    <location>
        <begin position="460"/>
        <end position="484"/>
    </location>
</feature>
<evidence type="ECO:0000256" key="5">
    <source>
        <dbReference type="SAM" id="MobiDB-lite"/>
    </source>
</evidence>
<dbReference type="GO" id="GO:0050660">
    <property type="term" value="F:flavin adenine dinucleotide binding"/>
    <property type="evidence" value="ECO:0007669"/>
    <property type="project" value="InterPro"/>
</dbReference>
<feature type="region of interest" description="Disordered" evidence="5">
    <location>
        <begin position="554"/>
        <end position="591"/>
    </location>
</feature>
<evidence type="ECO:0000256" key="4">
    <source>
        <dbReference type="ARBA" id="ARBA00022827"/>
    </source>
</evidence>
<dbReference type="SUPFAM" id="SSF51445">
    <property type="entry name" value="(Trans)glycosidases"/>
    <property type="match status" value="1"/>
</dbReference>
<dbReference type="Gene3D" id="3.50.50.60">
    <property type="entry name" value="FAD/NAD(P)-binding domain"/>
    <property type="match status" value="1"/>
</dbReference>
<evidence type="ECO:0000256" key="1">
    <source>
        <dbReference type="ARBA" id="ARBA00001974"/>
    </source>
</evidence>
<organism evidence="7 8">
    <name type="scientific">Arctia plantaginis</name>
    <name type="common">Wood tiger moth</name>
    <name type="synonym">Phalaena plantaginis</name>
    <dbReference type="NCBI Taxonomy" id="874455"/>
    <lineage>
        <taxon>Eukaryota</taxon>
        <taxon>Metazoa</taxon>
        <taxon>Ecdysozoa</taxon>
        <taxon>Arthropoda</taxon>
        <taxon>Hexapoda</taxon>
        <taxon>Insecta</taxon>
        <taxon>Pterygota</taxon>
        <taxon>Neoptera</taxon>
        <taxon>Endopterygota</taxon>
        <taxon>Lepidoptera</taxon>
        <taxon>Glossata</taxon>
        <taxon>Ditrysia</taxon>
        <taxon>Noctuoidea</taxon>
        <taxon>Erebidae</taxon>
        <taxon>Arctiinae</taxon>
        <taxon>Arctia</taxon>
    </lineage>
</organism>
<dbReference type="InterPro" id="IPR007867">
    <property type="entry name" value="GMC_OxRtase_C"/>
</dbReference>
<dbReference type="EMBL" id="CADEBD010000171">
    <property type="protein sequence ID" value="CAB3223520.1"/>
    <property type="molecule type" value="Genomic_DNA"/>
</dbReference>
<dbReference type="OrthoDB" id="10453531at2759"/>
<proteinExistence type="inferred from homology"/>
<protein>
    <recommendedName>
        <fullName evidence="6">Glucose-methanol-choline oxidoreductase N-terminal domain-containing protein</fullName>
    </recommendedName>
</protein>
<dbReference type="Gene3D" id="3.20.20.80">
    <property type="entry name" value="Glycosidases"/>
    <property type="match status" value="1"/>
</dbReference>
<dbReference type="InterPro" id="IPR000172">
    <property type="entry name" value="GMC_OxRdtase_N"/>
</dbReference>
<dbReference type="SUPFAM" id="SSF51905">
    <property type="entry name" value="FAD/NAD(P)-binding domain"/>
    <property type="match status" value="1"/>
</dbReference>
<sequence>MTSTKKDAARRRKRFATLTCKPLESLDEIRTFLDNPPPWRTLCKDLIPHSKSIIRNIEHRQFCEPELESPETFCHFDPDSNEPVRYDVTVKKLPKTLVCHDMANGYHDDSKIEGTQTHDAYTFYNWAGIDIFCYFSHHFITIPPVSWTSVGHVHGVKVIGTIITEWAEGTKLWDAILSSESAYREFASAVVAIAKTMRFDGWLLNIENKISNPEKLLEFIRYLHKILHEELVDPVLIWYDSVTITGNLNWQNGLNAKNRAFFDACDGFFTNYSWSVKNVEDTAKEAGNRITDVFIGIDVWGRNFYGGGQFNTQEAVKIAHGAGCSLAIFAPAWTHEAIFEGGSNIVMPEPLNLYEQFMLRDRALWGSLWPYLNTRLPCRLPFQTSFCRGQGTKRWMYGEVLSPGPWYNLRHQQYQPNSAHGPHGYVLSSVDRLMEVSWDRKDKKGIIKYRKNLDSLRSTVTESIPRTNSSEAEKDESDSSIDDTQSLNIKESIIKFQDMPEKVPEVTPAMEVAGPVNTTAVETPNTKFLSSDSQTQPSGFKKFINRLKAIFKKNKSNSENHSNEATTSASQEVTPSAPSAELKAKDKESDDFPAVTRESMIAASINLNLNTETGKTRWALAEVPMERPCLMLWLTDAFNGGSCLKVNPSDKISPEHRTIRLFHCDFKCHDTFIICIVTKTIMQYADQTLNIKLAMKNVKGDDLNVILMGKSLGMSASLTKESVGIVYSYPLNSETQTKFHEIRQYLLLNEPGFYVPLENQYGWQVRYHEVHVPESRLLEVNCRTTLPEGGILLGHFGICEKHENTDTTRGFGFLVKVHNCCQLNKENTCVSEMTCAITACNSGGGAAAATFTAALQFFAATQCLIGEPWPMSASVADGSHFDFIIVGAGTAGSTLAARLAQVHQYNVLLLEAGGPPPEEAIIPGFRNVLKNSPYDWNFTTVNDGFSSQGLRGGSQVQPRGKMLGGTGSINDMVYSRGNPADYYEWADIVGNVWNWTNVIEYFKKTERMTDENIINNSDLMQLHGCCGEIEVTGPTEPTHVTNKFLEAFNELGHEIVEDMTNPYKIGTGRFSHTIRNGRRDSSLTALLNNMHTDNLKVVHDALVTKILIENNNAVGVTAIVNDEVMEYYADKEVILSAGTFNTPKLMMLSGLGPKHHLEELGIEVIKEMPVGNNLHDHVMVLNYLAIKNGTCAVEEKDQYFEVIKYLYNFSGIFSQSDSMGVYLPEKNDESKIPYFAIYPNCMPRDDLTMESCLSVLGYDETVCKKLVTVNKERELIVLPVVLLKPQSRGEVRLKSVDPFEEPLIYSGAFNNLADYDGYSDAIRAALSLVNTTYFKSQDAHVLDFIWSNCSEIEDEENRIHCMVRDYAMPAWHAVGTAAMGSVVDEKLRVLGLRGLRVVDASVMPVVIRGNTNAAVVMIAEKAADFIKDAYKVRSRLRQ</sequence>
<dbReference type="InterPro" id="IPR017853">
    <property type="entry name" value="GH"/>
</dbReference>
<dbReference type="GO" id="GO:0016614">
    <property type="term" value="F:oxidoreductase activity, acting on CH-OH group of donors"/>
    <property type="evidence" value="ECO:0007669"/>
    <property type="project" value="InterPro"/>
</dbReference>
<dbReference type="Pfam" id="PF00732">
    <property type="entry name" value="GMC_oxred_N"/>
    <property type="match status" value="1"/>
</dbReference>
<accession>A0A8S0YWH8</accession>
<comment type="cofactor">
    <cofactor evidence="1">
        <name>FAD</name>
        <dbReference type="ChEBI" id="CHEBI:57692"/>
    </cofactor>
</comment>